<dbReference type="Gene3D" id="3.40.50.300">
    <property type="entry name" value="P-loop containing nucleotide triphosphate hydrolases"/>
    <property type="match status" value="1"/>
</dbReference>
<sequence>MVATPGRLMDMLDKKMVSLDVCRYLCMDEADRMIDMGFEEDTRVGRGRKKFGKSVPATLVAVEQKDIPAT</sequence>
<proteinExistence type="predicted"/>
<dbReference type="InterPro" id="IPR011545">
    <property type="entry name" value="DEAD/DEAH_box_helicase_dom"/>
</dbReference>
<dbReference type="PANTHER" id="PTHR47958">
    <property type="entry name" value="ATP-DEPENDENT RNA HELICASE DBP3"/>
    <property type="match status" value="1"/>
</dbReference>
<accession>A0ABN7PIR8</accession>
<keyword evidence="3" id="KW-1185">Reference proteome</keyword>
<dbReference type="InterPro" id="IPR027417">
    <property type="entry name" value="P-loop_NTPase"/>
</dbReference>
<feature type="domain" description="DEAD/DEAH-box helicase" evidence="1">
    <location>
        <begin position="2"/>
        <end position="44"/>
    </location>
</feature>
<evidence type="ECO:0000313" key="2">
    <source>
        <dbReference type="EMBL" id="CAG2066117.1"/>
    </source>
</evidence>
<name>A0ABN7PIR8_TIMPD</name>
<dbReference type="SUPFAM" id="SSF52540">
    <property type="entry name" value="P-loop containing nucleoside triphosphate hydrolases"/>
    <property type="match status" value="1"/>
</dbReference>
<evidence type="ECO:0000259" key="1">
    <source>
        <dbReference type="Pfam" id="PF00270"/>
    </source>
</evidence>
<comment type="caution">
    <text evidence="2">The sequence shown here is derived from an EMBL/GenBank/DDBJ whole genome shotgun (WGS) entry which is preliminary data.</text>
</comment>
<gene>
    <name evidence="2" type="ORF">TPAB3V08_LOCUS13060</name>
</gene>
<dbReference type="Proteomes" id="UP001153148">
    <property type="component" value="Unassembled WGS sequence"/>
</dbReference>
<dbReference type="Pfam" id="PF00270">
    <property type="entry name" value="DEAD"/>
    <property type="match status" value="1"/>
</dbReference>
<reference evidence="2" key="1">
    <citation type="submission" date="2021-03" db="EMBL/GenBank/DDBJ databases">
        <authorList>
            <person name="Tran Van P."/>
        </authorList>
    </citation>
    <scope>NUCLEOTIDE SEQUENCE</scope>
</reference>
<dbReference type="EMBL" id="CAJPIN010050604">
    <property type="protein sequence ID" value="CAG2066117.1"/>
    <property type="molecule type" value="Genomic_DNA"/>
</dbReference>
<organism evidence="2 3">
    <name type="scientific">Timema podura</name>
    <name type="common">Walking stick</name>
    <dbReference type="NCBI Taxonomy" id="61482"/>
    <lineage>
        <taxon>Eukaryota</taxon>
        <taxon>Metazoa</taxon>
        <taxon>Ecdysozoa</taxon>
        <taxon>Arthropoda</taxon>
        <taxon>Hexapoda</taxon>
        <taxon>Insecta</taxon>
        <taxon>Pterygota</taxon>
        <taxon>Neoptera</taxon>
        <taxon>Polyneoptera</taxon>
        <taxon>Phasmatodea</taxon>
        <taxon>Timematodea</taxon>
        <taxon>Timematoidea</taxon>
        <taxon>Timematidae</taxon>
        <taxon>Timema</taxon>
    </lineage>
</organism>
<protein>
    <recommendedName>
        <fullName evidence="1">DEAD/DEAH-box helicase domain-containing protein</fullName>
    </recommendedName>
</protein>
<evidence type="ECO:0000313" key="3">
    <source>
        <dbReference type="Proteomes" id="UP001153148"/>
    </source>
</evidence>